<dbReference type="GO" id="GO:0005829">
    <property type="term" value="C:cytosol"/>
    <property type="evidence" value="ECO:0007669"/>
    <property type="project" value="TreeGrafter"/>
</dbReference>
<dbReference type="GO" id="GO:0003700">
    <property type="term" value="F:DNA-binding transcription factor activity"/>
    <property type="evidence" value="ECO:0007669"/>
    <property type="project" value="InterPro"/>
</dbReference>
<dbReference type="InterPro" id="IPR036388">
    <property type="entry name" value="WH-like_DNA-bd_sf"/>
</dbReference>
<dbReference type="PANTHER" id="PTHR30419:SF8">
    <property type="entry name" value="NITROGEN ASSIMILATION TRANSCRIPTIONAL ACTIVATOR-RELATED"/>
    <property type="match status" value="1"/>
</dbReference>
<dbReference type="Gene3D" id="1.10.10.10">
    <property type="entry name" value="Winged helix-like DNA-binding domain superfamily/Winged helix DNA-binding domain"/>
    <property type="match status" value="1"/>
</dbReference>
<reference evidence="6 7" key="1">
    <citation type="submission" date="2017-08" db="EMBL/GenBank/DDBJ databases">
        <title>Mesorhizobium wenxinae sp. nov., a novel rhizobial species isolated from root nodules of chickpea (Cicer arietinum L.).</title>
        <authorList>
            <person name="Zhang J."/>
        </authorList>
    </citation>
    <scope>NUCLEOTIDE SEQUENCE [LARGE SCALE GENOMIC DNA]</scope>
    <source>
        <strain evidence="6 7">SDW018</strain>
    </source>
</reference>
<keyword evidence="4" id="KW-0804">Transcription</keyword>
<dbReference type="Proteomes" id="UP000216442">
    <property type="component" value="Unassembled WGS sequence"/>
</dbReference>
<keyword evidence="2" id="KW-0805">Transcription regulation</keyword>
<dbReference type="CDD" id="cd08440">
    <property type="entry name" value="PBP2_LTTR_like_4"/>
    <property type="match status" value="1"/>
</dbReference>
<dbReference type="GO" id="GO:0003677">
    <property type="term" value="F:DNA binding"/>
    <property type="evidence" value="ECO:0007669"/>
    <property type="project" value="UniProtKB-KW"/>
</dbReference>
<keyword evidence="3" id="KW-0238">DNA-binding</keyword>
<comment type="caution">
    <text evidence="6">The sequence shown here is derived from an EMBL/GenBank/DDBJ whole genome shotgun (WGS) entry which is preliminary data.</text>
</comment>
<dbReference type="PROSITE" id="PS50931">
    <property type="entry name" value="HTH_LYSR"/>
    <property type="match status" value="1"/>
</dbReference>
<evidence type="ECO:0000256" key="2">
    <source>
        <dbReference type="ARBA" id="ARBA00023015"/>
    </source>
</evidence>
<dbReference type="AlphaFoldDB" id="A0A271LWQ5"/>
<dbReference type="InterPro" id="IPR050950">
    <property type="entry name" value="HTH-type_LysR_regulators"/>
</dbReference>
<dbReference type="SUPFAM" id="SSF46785">
    <property type="entry name" value="Winged helix' DNA-binding domain"/>
    <property type="match status" value="1"/>
</dbReference>
<dbReference type="OrthoDB" id="9811588at2"/>
<dbReference type="Pfam" id="PF00126">
    <property type="entry name" value="HTH_1"/>
    <property type="match status" value="1"/>
</dbReference>
<evidence type="ECO:0000256" key="1">
    <source>
        <dbReference type="ARBA" id="ARBA00009437"/>
    </source>
</evidence>
<evidence type="ECO:0000256" key="3">
    <source>
        <dbReference type="ARBA" id="ARBA00023125"/>
    </source>
</evidence>
<dbReference type="Gene3D" id="3.40.190.290">
    <property type="match status" value="1"/>
</dbReference>
<dbReference type="InterPro" id="IPR036390">
    <property type="entry name" value="WH_DNA-bd_sf"/>
</dbReference>
<dbReference type="SUPFAM" id="SSF53850">
    <property type="entry name" value="Periplasmic binding protein-like II"/>
    <property type="match status" value="1"/>
</dbReference>
<comment type="similarity">
    <text evidence="1">Belongs to the LysR transcriptional regulatory family.</text>
</comment>
<proteinExistence type="inferred from homology"/>
<dbReference type="InterPro" id="IPR000847">
    <property type="entry name" value="LysR_HTH_N"/>
</dbReference>
<feature type="domain" description="HTH lysR-type" evidence="5">
    <location>
        <begin position="5"/>
        <end position="62"/>
    </location>
</feature>
<evidence type="ECO:0000259" key="5">
    <source>
        <dbReference type="PROSITE" id="PS50931"/>
    </source>
</evidence>
<gene>
    <name evidence="6" type="ORF">CIT26_00390</name>
</gene>
<name>A0A271LWQ5_9HYPH</name>
<evidence type="ECO:0000313" key="7">
    <source>
        <dbReference type="Proteomes" id="UP000216442"/>
    </source>
</evidence>
<sequence>MSNNITLRHLRAFVAIAERGGYTAAAQFLNISQSALSRTIVEIEEELDTRLFERTTRRVVVTASGEQFLMNARRVLEEFDSALSRFQLYHSGLNGVVSLAALSSVASILLPTVISEFRKARPNVRISVKDGFAEEVVNCVSNGQVDFGITSFPKAKGRLVCERIAADRLICICSNSHRFANMETVSWNDLAGEDFVAFDPLSSIRTCVDRALQIAEIQLGTVTQVRDVGAVAGLVSANLGVSAVPSLVLPMMQFCEFAQKELVGPAVEREIYLIHDPQTPMPPAAEILMEMLRQGAKQGFRIPTGARWLDKSQPDPPKTK</sequence>
<dbReference type="FunFam" id="1.10.10.10:FF:000001">
    <property type="entry name" value="LysR family transcriptional regulator"/>
    <property type="match status" value="1"/>
</dbReference>
<dbReference type="EMBL" id="NPKJ01000003">
    <property type="protein sequence ID" value="PAQ12494.1"/>
    <property type="molecule type" value="Genomic_DNA"/>
</dbReference>
<dbReference type="Pfam" id="PF03466">
    <property type="entry name" value="LysR_substrate"/>
    <property type="match status" value="1"/>
</dbReference>
<keyword evidence="7" id="KW-1185">Reference proteome</keyword>
<evidence type="ECO:0000313" key="6">
    <source>
        <dbReference type="EMBL" id="PAQ12494.1"/>
    </source>
</evidence>
<protein>
    <recommendedName>
        <fullName evidence="5">HTH lysR-type domain-containing protein</fullName>
    </recommendedName>
</protein>
<accession>A0A271LWQ5</accession>
<organism evidence="6 7">
    <name type="scientific">Mesorhizobium temperatum</name>
    <dbReference type="NCBI Taxonomy" id="241416"/>
    <lineage>
        <taxon>Bacteria</taxon>
        <taxon>Pseudomonadati</taxon>
        <taxon>Pseudomonadota</taxon>
        <taxon>Alphaproteobacteria</taxon>
        <taxon>Hyphomicrobiales</taxon>
        <taxon>Phyllobacteriaceae</taxon>
        <taxon>Mesorhizobium</taxon>
    </lineage>
</organism>
<dbReference type="InterPro" id="IPR005119">
    <property type="entry name" value="LysR_subst-bd"/>
</dbReference>
<dbReference type="PRINTS" id="PR00039">
    <property type="entry name" value="HTHLYSR"/>
</dbReference>
<evidence type="ECO:0000256" key="4">
    <source>
        <dbReference type="ARBA" id="ARBA00023163"/>
    </source>
</evidence>
<dbReference type="RefSeq" id="WP_095490728.1">
    <property type="nucleotide sequence ID" value="NZ_NPKJ01000003.1"/>
</dbReference>
<dbReference type="PANTHER" id="PTHR30419">
    <property type="entry name" value="HTH-TYPE TRANSCRIPTIONAL REGULATOR YBHD"/>
    <property type="match status" value="1"/>
</dbReference>